<keyword evidence="3" id="KW-1185">Reference proteome</keyword>
<dbReference type="EMBL" id="LT853694">
    <property type="protein sequence ID" value="SMQ48709.1"/>
    <property type="molecule type" value="Genomic_DNA"/>
</dbReference>
<organism evidence="2 3">
    <name type="scientific">Zymoseptoria tritici (strain ST99CH_3D7)</name>
    <dbReference type="NCBI Taxonomy" id="1276538"/>
    <lineage>
        <taxon>Eukaryota</taxon>
        <taxon>Fungi</taxon>
        <taxon>Dikarya</taxon>
        <taxon>Ascomycota</taxon>
        <taxon>Pezizomycotina</taxon>
        <taxon>Dothideomycetes</taxon>
        <taxon>Dothideomycetidae</taxon>
        <taxon>Mycosphaerellales</taxon>
        <taxon>Mycosphaerellaceae</taxon>
        <taxon>Zymoseptoria</taxon>
    </lineage>
</organism>
<feature type="compositionally biased region" description="Basic and acidic residues" evidence="1">
    <location>
        <begin position="13"/>
        <end position="33"/>
    </location>
</feature>
<proteinExistence type="predicted"/>
<accession>A0A1X7RMS7</accession>
<dbReference type="Proteomes" id="UP000215127">
    <property type="component" value="Chromosome 3"/>
</dbReference>
<protein>
    <submittedName>
        <fullName evidence="2">Uncharacterized protein</fullName>
    </submittedName>
</protein>
<dbReference type="AlphaFoldDB" id="A0A1X7RMS7"/>
<evidence type="ECO:0000313" key="3">
    <source>
        <dbReference type="Proteomes" id="UP000215127"/>
    </source>
</evidence>
<evidence type="ECO:0000256" key="1">
    <source>
        <dbReference type="SAM" id="MobiDB-lite"/>
    </source>
</evidence>
<reference evidence="2 3" key="1">
    <citation type="submission" date="2016-06" db="EMBL/GenBank/DDBJ databases">
        <authorList>
            <person name="Kjaerup R.B."/>
            <person name="Dalgaard T.S."/>
            <person name="Juul-Madsen H.R."/>
        </authorList>
    </citation>
    <scope>NUCLEOTIDE SEQUENCE [LARGE SCALE GENOMIC DNA]</scope>
</reference>
<sequence length="82" mass="9655">MTSTPDYTEDDENVRRAKQHEMRKASDDEEKSQFYERVASSQRIPISWCCNFTHRIFQNSHLETHHHPDDMLPAPLVQIGVD</sequence>
<gene>
    <name evidence="2" type="ORF">ZT3D7_G3859</name>
</gene>
<evidence type="ECO:0000313" key="2">
    <source>
        <dbReference type="EMBL" id="SMQ48709.1"/>
    </source>
</evidence>
<name>A0A1X7RMS7_ZYMT9</name>
<feature type="region of interest" description="Disordered" evidence="1">
    <location>
        <begin position="1"/>
        <end position="33"/>
    </location>
</feature>